<comment type="caution">
    <text evidence="3">The sequence shown here is derived from an EMBL/GenBank/DDBJ whole genome shotgun (WGS) entry which is preliminary data.</text>
</comment>
<feature type="region of interest" description="Disordered" evidence="1">
    <location>
        <begin position="495"/>
        <end position="561"/>
    </location>
</feature>
<dbReference type="Pfam" id="PF03909">
    <property type="entry name" value="BSD"/>
    <property type="match status" value="1"/>
</dbReference>
<evidence type="ECO:0000313" key="4">
    <source>
        <dbReference type="Proteomes" id="UP001430356"/>
    </source>
</evidence>
<dbReference type="InterPro" id="IPR035925">
    <property type="entry name" value="BSD_dom_sf"/>
</dbReference>
<evidence type="ECO:0000259" key="2">
    <source>
        <dbReference type="PROSITE" id="PS50858"/>
    </source>
</evidence>
<feature type="domain" description="BSD" evidence="2">
    <location>
        <begin position="321"/>
        <end position="372"/>
    </location>
</feature>
<dbReference type="PROSITE" id="PS50858">
    <property type="entry name" value="BSD"/>
    <property type="match status" value="1"/>
</dbReference>
<keyword evidence="4" id="KW-1185">Reference proteome</keyword>
<feature type="compositionally biased region" description="Low complexity" evidence="1">
    <location>
        <begin position="527"/>
        <end position="556"/>
    </location>
</feature>
<dbReference type="EMBL" id="JAECZO010000043">
    <property type="protein sequence ID" value="KAK7194879.1"/>
    <property type="molecule type" value="Genomic_DNA"/>
</dbReference>
<proteinExistence type="predicted"/>
<accession>A0AAW0ENT8</accession>
<name>A0AAW0ENT8_9TRYP</name>
<protein>
    <submittedName>
        <fullName evidence="3">BSD domain containing protein</fullName>
    </submittedName>
</protein>
<dbReference type="Proteomes" id="UP001430356">
    <property type="component" value="Unassembled WGS sequence"/>
</dbReference>
<sequence>MSTVEVVRVVDAHTTVYRWEASGLEELHRRNKLSSLPFWFPNSTTRQHQFQLVLLRGLVQSASPDTDPFGVLLELIPPPPPPDTADTTACSGDYPGGCAATCEVLLIHDNPKAHPQQQQQQKPLVSTKTCVLDRNTTQVSFPELMPADLLHNARYVGGTPKSCTLQLTLQTGISVPLHHAATTAFSFFSSITSSVGQLLGNTAQLYHDGRESVNAVMHSTAAVSAFAGAADAWHGTPTATGGSAASAPASASASAPPALLLLPPWEPLPEEWRDRGDAWRTLVSERLARLDGAYRHGPERVLAADEVALLGEVGLVDTDLWALYDAFDAARDVHEGLLLAAEVRARRYRLVPARLTETTFWNNYMWKVHCLGLCVTARQVSAVLVTLCTPARADLLDAATLLSEAVLRHVLDAADAAAVVVELVERGEATQPWCAVAVETARHCRAVLQAVVAQPDLRPRPREQVADALADVEAALSCYSDALEEPIGDVGAWADTTAAATPPPPAPAAAPDTAERDASPPPPPEPSEAAEAALHDTPTATATPTAAADATTVHVAAPPPPAVEQVAFAKMPWEEEDEDAL</sequence>
<gene>
    <name evidence="3" type="ORF">NESM_000409100</name>
</gene>
<reference evidence="3 4" key="1">
    <citation type="journal article" date="2021" name="MBio">
        <title>A New Model Trypanosomatid, Novymonas esmeraldas: Genomic Perception of Its 'Candidatus Pandoraea novymonadis' Endosymbiont.</title>
        <authorList>
            <person name="Zakharova A."/>
            <person name="Saura A."/>
            <person name="Butenko A."/>
            <person name="Podesvova L."/>
            <person name="Warmusova S."/>
            <person name="Kostygov A.Y."/>
            <person name="Nenarokova A."/>
            <person name="Lukes J."/>
            <person name="Opperdoes F.R."/>
            <person name="Yurchenko V."/>
        </authorList>
    </citation>
    <scope>NUCLEOTIDE SEQUENCE [LARGE SCALE GENOMIC DNA]</scope>
    <source>
        <strain evidence="3 4">E262AT.01</strain>
    </source>
</reference>
<dbReference type="InterPro" id="IPR005607">
    <property type="entry name" value="BSD_dom"/>
</dbReference>
<evidence type="ECO:0000256" key="1">
    <source>
        <dbReference type="SAM" id="MobiDB-lite"/>
    </source>
</evidence>
<dbReference type="SUPFAM" id="SSF140383">
    <property type="entry name" value="BSD domain-like"/>
    <property type="match status" value="1"/>
</dbReference>
<dbReference type="AlphaFoldDB" id="A0AAW0ENT8"/>
<dbReference type="SMART" id="SM00751">
    <property type="entry name" value="BSD"/>
    <property type="match status" value="1"/>
</dbReference>
<organism evidence="3 4">
    <name type="scientific">Novymonas esmeraldas</name>
    <dbReference type="NCBI Taxonomy" id="1808958"/>
    <lineage>
        <taxon>Eukaryota</taxon>
        <taxon>Discoba</taxon>
        <taxon>Euglenozoa</taxon>
        <taxon>Kinetoplastea</taxon>
        <taxon>Metakinetoplastina</taxon>
        <taxon>Trypanosomatida</taxon>
        <taxon>Trypanosomatidae</taxon>
        <taxon>Novymonas</taxon>
    </lineage>
</organism>
<evidence type="ECO:0000313" key="3">
    <source>
        <dbReference type="EMBL" id="KAK7194879.1"/>
    </source>
</evidence>
<dbReference type="Gene3D" id="1.10.3970.10">
    <property type="entry name" value="BSD domain"/>
    <property type="match status" value="1"/>
</dbReference>